<evidence type="ECO:0000256" key="1">
    <source>
        <dbReference type="SAM" id="Phobius"/>
    </source>
</evidence>
<keyword evidence="1" id="KW-0472">Membrane</keyword>
<protein>
    <submittedName>
        <fullName evidence="2">Uncharacterized protein</fullName>
    </submittedName>
</protein>
<keyword evidence="3" id="KW-1185">Reference proteome</keyword>
<organism evidence="2 3">
    <name type="scientific">Tigriopus californicus</name>
    <name type="common">Marine copepod</name>
    <dbReference type="NCBI Taxonomy" id="6832"/>
    <lineage>
        <taxon>Eukaryota</taxon>
        <taxon>Metazoa</taxon>
        <taxon>Ecdysozoa</taxon>
        <taxon>Arthropoda</taxon>
        <taxon>Crustacea</taxon>
        <taxon>Multicrustacea</taxon>
        <taxon>Hexanauplia</taxon>
        <taxon>Copepoda</taxon>
        <taxon>Harpacticoida</taxon>
        <taxon>Harpacticidae</taxon>
        <taxon>Tigriopus</taxon>
    </lineage>
</organism>
<dbReference type="EMBL" id="VCGU01000011">
    <property type="protein sequence ID" value="TRY67354.1"/>
    <property type="molecule type" value="Genomic_DNA"/>
</dbReference>
<comment type="caution">
    <text evidence="2">The sequence shown here is derived from an EMBL/GenBank/DDBJ whole genome shotgun (WGS) entry which is preliminary data.</text>
</comment>
<feature type="transmembrane region" description="Helical" evidence="1">
    <location>
        <begin position="45"/>
        <end position="68"/>
    </location>
</feature>
<name>A0A553NPJ8_TIGCA</name>
<reference evidence="2 3" key="1">
    <citation type="journal article" date="2018" name="Nat. Ecol. Evol.">
        <title>Genomic signatures of mitonuclear coevolution across populations of Tigriopus californicus.</title>
        <authorList>
            <person name="Barreto F.S."/>
            <person name="Watson E.T."/>
            <person name="Lima T.G."/>
            <person name="Willett C.S."/>
            <person name="Edmands S."/>
            <person name="Li W."/>
            <person name="Burton R.S."/>
        </authorList>
    </citation>
    <scope>NUCLEOTIDE SEQUENCE [LARGE SCALE GENOMIC DNA]</scope>
    <source>
        <strain evidence="2 3">San Diego</strain>
    </source>
</reference>
<proteinExistence type="predicted"/>
<gene>
    <name evidence="2" type="ORF">TCAL_15828</name>
</gene>
<keyword evidence="1" id="KW-1133">Transmembrane helix</keyword>
<dbReference type="Proteomes" id="UP000318571">
    <property type="component" value="Chromosome 4"/>
</dbReference>
<accession>A0A553NPJ8</accession>
<sequence>MSGQMEPPPPPPKWMTLVFVASLLGLSMPRNRVEGQESRMAILVYPIFKPCLILTFYLTFLLLAIIWLV</sequence>
<evidence type="ECO:0000313" key="3">
    <source>
        <dbReference type="Proteomes" id="UP000318571"/>
    </source>
</evidence>
<dbReference type="AlphaFoldDB" id="A0A553NPJ8"/>
<evidence type="ECO:0000313" key="2">
    <source>
        <dbReference type="EMBL" id="TRY67354.1"/>
    </source>
</evidence>
<keyword evidence="1" id="KW-0812">Transmembrane</keyword>